<name>A0A086MUD3_9ACTN</name>
<dbReference type="EMBL" id="JNFQ01000002">
    <property type="protein sequence ID" value="KFG72501.1"/>
    <property type="molecule type" value="Genomic_DNA"/>
</dbReference>
<proteinExistence type="predicted"/>
<comment type="caution">
    <text evidence="2">The sequence shown here is derived from an EMBL/GenBank/DDBJ whole genome shotgun (WGS) entry which is preliminary data.</text>
</comment>
<accession>A0A086MUD3</accession>
<evidence type="ECO:0000256" key="1">
    <source>
        <dbReference type="SAM" id="MobiDB-lite"/>
    </source>
</evidence>
<feature type="region of interest" description="Disordered" evidence="1">
    <location>
        <begin position="1"/>
        <end position="72"/>
    </location>
</feature>
<keyword evidence="3" id="KW-1185">Reference proteome</keyword>
<dbReference type="HOGENOM" id="CLU_2720655_0_0_11"/>
<gene>
    <name evidence="2" type="ORF">FM21_16450</name>
</gene>
<dbReference type="AlphaFoldDB" id="A0A086MUD3"/>
<protein>
    <submittedName>
        <fullName evidence="2">Uncharacterized protein</fullName>
    </submittedName>
</protein>
<evidence type="ECO:0000313" key="3">
    <source>
        <dbReference type="Proteomes" id="UP000029095"/>
    </source>
</evidence>
<reference evidence="2 3" key="1">
    <citation type="submission" date="2014-05" db="EMBL/GenBank/DDBJ databases">
        <title>Complete genome sequence of the Streptomyces mutabilis TRM45540.</title>
        <authorList>
            <person name="Luo X."/>
            <person name="Zhang L."/>
        </authorList>
    </citation>
    <scope>NUCLEOTIDE SEQUENCE [LARGE SCALE GENOMIC DNA]</scope>
    <source>
        <strain evidence="2 3">TRM45540</strain>
    </source>
</reference>
<organism evidence="2 3">
    <name type="scientific">Streptomyces mutabilis</name>
    <dbReference type="NCBI Taxonomy" id="67332"/>
    <lineage>
        <taxon>Bacteria</taxon>
        <taxon>Bacillati</taxon>
        <taxon>Actinomycetota</taxon>
        <taxon>Actinomycetes</taxon>
        <taxon>Kitasatosporales</taxon>
        <taxon>Streptomycetaceae</taxon>
        <taxon>Streptomyces</taxon>
    </lineage>
</organism>
<evidence type="ECO:0000313" key="2">
    <source>
        <dbReference type="EMBL" id="KFG72501.1"/>
    </source>
</evidence>
<dbReference type="RefSeq" id="WP_043377534.1">
    <property type="nucleotide sequence ID" value="NZ_KN039947.1"/>
</dbReference>
<dbReference type="Proteomes" id="UP000029095">
    <property type="component" value="Unassembled WGS sequence"/>
</dbReference>
<sequence length="72" mass="7139">MSESGPVPGGRPGEVEPTPALSGEQSGRDLHGVVPAYATGMLGHPAADPAGAGRPVCRRLPGGPRDEAPDDG</sequence>